<dbReference type="InterPro" id="IPR039565">
    <property type="entry name" value="BamD-like"/>
</dbReference>
<dbReference type="InterPro" id="IPR011990">
    <property type="entry name" value="TPR-like_helical_dom_sf"/>
</dbReference>
<keyword evidence="4 6" id="KW-0998">Cell outer membrane</keyword>
<dbReference type="EMBL" id="BPRB01000002">
    <property type="protein sequence ID" value="GJE57948.1"/>
    <property type="molecule type" value="Genomic_DNA"/>
</dbReference>
<evidence type="ECO:0000256" key="1">
    <source>
        <dbReference type="ARBA" id="ARBA00022729"/>
    </source>
</evidence>
<dbReference type="NCBIfam" id="TIGR03302">
    <property type="entry name" value="OM_YfiO"/>
    <property type="match status" value="1"/>
</dbReference>
<evidence type="ECO:0000256" key="2">
    <source>
        <dbReference type="ARBA" id="ARBA00023136"/>
    </source>
</evidence>
<dbReference type="Proteomes" id="UP001055057">
    <property type="component" value="Unassembled WGS sequence"/>
</dbReference>
<dbReference type="HAMAP" id="MF_00922">
    <property type="entry name" value="OM_assembly_BamD"/>
    <property type="match status" value="1"/>
</dbReference>
<keyword evidence="2 6" id="KW-0472">Membrane</keyword>
<name>A0ABQ4TTF4_9HYPH</name>
<comment type="similarity">
    <text evidence="6">Belongs to the BamD family.</text>
</comment>
<reference evidence="8" key="1">
    <citation type="journal article" date="2021" name="Front. Microbiol.">
        <title>Comprehensive Comparative Genomics and Phenotyping of Methylobacterium Species.</title>
        <authorList>
            <person name="Alessa O."/>
            <person name="Ogura Y."/>
            <person name="Fujitani Y."/>
            <person name="Takami H."/>
            <person name="Hayashi T."/>
            <person name="Sahin N."/>
            <person name="Tani A."/>
        </authorList>
    </citation>
    <scope>NUCLEOTIDE SEQUENCE</scope>
    <source>
        <strain evidence="8">DSM 23632</strain>
    </source>
</reference>
<evidence type="ECO:0000313" key="9">
    <source>
        <dbReference type="Proteomes" id="UP001055057"/>
    </source>
</evidence>
<comment type="subunit">
    <text evidence="6">Part of the Bam complex.</text>
</comment>
<gene>
    <name evidence="6 8" type="primary">bamD</name>
    <name evidence="8" type="ORF">MPOCJGCO_0024</name>
</gene>
<dbReference type="InterPro" id="IPR017689">
    <property type="entry name" value="BamD"/>
</dbReference>
<evidence type="ECO:0000256" key="3">
    <source>
        <dbReference type="ARBA" id="ARBA00023139"/>
    </source>
</evidence>
<dbReference type="CDD" id="cd15830">
    <property type="entry name" value="BamD"/>
    <property type="match status" value="1"/>
</dbReference>
<organism evidence="8 9">
    <name type="scientific">Methylobacterium trifolii</name>
    <dbReference type="NCBI Taxonomy" id="1003092"/>
    <lineage>
        <taxon>Bacteria</taxon>
        <taxon>Pseudomonadati</taxon>
        <taxon>Pseudomonadota</taxon>
        <taxon>Alphaproteobacteria</taxon>
        <taxon>Hyphomicrobiales</taxon>
        <taxon>Methylobacteriaceae</taxon>
        <taxon>Methylobacterium</taxon>
    </lineage>
</organism>
<evidence type="ECO:0000313" key="8">
    <source>
        <dbReference type="EMBL" id="GJE57948.1"/>
    </source>
</evidence>
<dbReference type="SUPFAM" id="SSF48452">
    <property type="entry name" value="TPR-like"/>
    <property type="match status" value="1"/>
</dbReference>
<keyword evidence="5" id="KW-0449">Lipoprotein</keyword>
<dbReference type="PANTHER" id="PTHR37423">
    <property type="entry name" value="SOLUBLE LYTIC MUREIN TRANSGLYCOSYLASE-RELATED"/>
    <property type="match status" value="1"/>
</dbReference>
<accession>A0ABQ4TTF4</accession>
<evidence type="ECO:0000256" key="5">
    <source>
        <dbReference type="ARBA" id="ARBA00023288"/>
    </source>
</evidence>
<reference evidence="8" key="2">
    <citation type="submission" date="2021-08" db="EMBL/GenBank/DDBJ databases">
        <authorList>
            <person name="Tani A."/>
            <person name="Ola A."/>
            <person name="Ogura Y."/>
            <person name="Katsura K."/>
            <person name="Hayashi T."/>
        </authorList>
    </citation>
    <scope>NUCLEOTIDE SEQUENCE</scope>
    <source>
        <strain evidence="8">DSM 23632</strain>
    </source>
</reference>
<comment type="subcellular location">
    <subcellularLocation>
        <location evidence="6">Cell outer membrane</location>
    </subcellularLocation>
</comment>
<proteinExistence type="inferred from homology"/>
<comment type="caution">
    <text evidence="8">The sequence shown here is derived from an EMBL/GenBank/DDBJ whole genome shotgun (WGS) entry which is preliminary data.</text>
</comment>
<feature type="domain" description="Outer membrane lipoprotein BamD-like" evidence="7">
    <location>
        <begin position="57"/>
        <end position="252"/>
    </location>
</feature>
<dbReference type="Pfam" id="PF13525">
    <property type="entry name" value="YfiO"/>
    <property type="match status" value="1"/>
</dbReference>
<keyword evidence="9" id="KW-1185">Reference proteome</keyword>
<dbReference type="PANTHER" id="PTHR37423:SF1">
    <property type="entry name" value="OUTER MEMBRANE PROTEIN ASSEMBLY FACTOR BAMD"/>
    <property type="match status" value="1"/>
</dbReference>
<sequence>MTGRARSGEKPQMPVTFRNRGTAVAVLVSIAGLGLGGCDLDPTSLFAEKYKPEVVADVPADKLYSEGLAKLEDSDYENAVKKFEALDKQYAYSDWSRKALLMTAYSNYQGQKYDDAITASKRYLQRHPASKDAAYAQYLMAMSHYKQIPDVTRDQDRSEKALAGLQELVQKYPTSEYAADAKAKIQITRDQLAGKEMEVGRFYLERRNFPSAINRFRDVVAKYQTTRHAEEALMRITEAYMALGITAEAQNSAAVLGHNFPDSPWYKDAHALLQTGGLEPREEKSSFLSRVYSSVMGRTASAQ</sequence>
<evidence type="ECO:0000256" key="4">
    <source>
        <dbReference type="ARBA" id="ARBA00023237"/>
    </source>
</evidence>
<evidence type="ECO:0000259" key="7">
    <source>
        <dbReference type="Pfam" id="PF13525"/>
    </source>
</evidence>
<protein>
    <recommendedName>
        <fullName evidence="6">Outer membrane protein assembly factor BamD</fullName>
    </recommendedName>
</protein>
<dbReference type="Gene3D" id="1.25.40.10">
    <property type="entry name" value="Tetratricopeptide repeat domain"/>
    <property type="match status" value="1"/>
</dbReference>
<evidence type="ECO:0000256" key="6">
    <source>
        <dbReference type="HAMAP-Rule" id="MF_00922"/>
    </source>
</evidence>
<comment type="function">
    <text evidence="6">Part of the outer membrane protein assembly complex, which is involved in assembly and insertion of beta-barrel proteins into the outer membrane.</text>
</comment>
<keyword evidence="1 6" id="KW-0732">Signal</keyword>
<keyword evidence="3" id="KW-0564">Palmitate</keyword>